<organism evidence="1 2">
    <name type="scientific">Paenibacillus rhizosphaerae</name>
    <dbReference type="NCBI Taxonomy" id="297318"/>
    <lineage>
        <taxon>Bacteria</taxon>
        <taxon>Bacillati</taxon>
        <taxon>Bacillota</taxon>
        <taxon>Bacilli</taxon>
        <taxon>Bacillales</taxon>
        <taxon>Paenibacillaceae</taxon>
        <taxon>Paenibacillus</taxon>
    </lineage>
</organism>
<name>A0A1R1E666_9BACL</name>
<evidence type="ECO:0000313" key="1">
    <source>
        <dbReference type="EMBL" id="OMF47316.1"/>
    </source>
</evidence>
<keyword evidence="2" id="KW-1185">Reference proteome</keyword>
<gene>
    <name evidence="1" type="ORF">BK138_32300</name>
</gene>
<dbReference type="Proteomes" id="UP000187172">
    <property type="component" value="Unassembled WGS sequence"/>
</dbReference>
<evidence type="ECO:0008006" key="3">
    <source>
        <dbReference type="Google" id="ProtNLM"/>
    </source>
</evidence>
<reference evidence="1 2" key="1">
    <citation type="submission" date="2016-11" db="EMBL/GenBank/DDBJ databases">
        <title>Paenibacillus species isolates.</title>
        <authorList>
            <person name="Beno S.M."/>
        </authorList>
    </citation>
    <scope>NUCLEOTIDE SEQUENCE [LARGE SCALE GENOMIC DNA]</scope>
    <source>
        <strain evidence="1 2">FSL R5-0378</strain>
    </source>
</reference>
<accession>A0A1R1E666</accession>
<dbReference type="EMBL" id="MRTP01000018">
    <property type="protein sequence ID" value="OMF47316.1"/>
    <property type="molecule type" value="Genomic_DNA"/>
</dbReference>
<comment type="caution">
    <text evidence="1">The sequence shown here is derived from an EMBL/GenBank/DDBJ whole genome shotgun (WGS) entry which is preliminary data.</text>
</comment>
<proteinExistence type="predicted"/>
<evidence type="ECO:0000313" key="2">
    <source>
        <dbReference type="Proteomes" id="UP000187172"/>
    </source>
</evidence>
<dbReference type="AlphaFoldDB" id="A0A1R1E666"/>
<sequence length="100" mass="11228">MEGGYMKRYILIIVLFILVVAAITVPDKKQYTEWIKEEVKNQNNDQLVNLGVDLLGSSIFGSTSTCKNYVFLSMCKTDLGQEEKAGAIGAFNNYFGIPYF</sequence>
<protein>
    <recommendedName>
        <fullName evidence="3">DUF4359 domain-containing protein</fullName>
    </recommendedName>
</protein>